<name>A0A3P9L999_ORYLA</name>
<keyword evidence="2 5" id="KW-0812">Transmembrane</keyword>
<reference evidence="6 7" key="2">
    <citation type="submission" date="2017-04" db="EMBL/GenBank/DDBJ databases">
        <title>CpG methylation of centromeres and impact of large insertions on vertebrate speciation.</title>
        <authorList>
            <person name="Ichikawa K."/>
            <person name="Yoshimura J."/>
            <person name="Morishita S."/>
        </authorList>
    </citation>
    <scope>NUCLEOTIDE SEQUENCE</scope>
    <source>
        <strain evidence="6 7">HNI</strain>
    </source>
</reference>
<dbReference type="InterPro" id="IPR004031">
    <property type="entry name" value="PMP22/EMP/MP20/Claudin"/>
</dbReference>
<dbReference type="Ensembl" id="ENSORLT00020034232.1">
    <property type="protein sequence ID" value="ENSORLP00020017246.1"/>
    <property type="gene ID" value="ENSORLG00020018264.1"/>
</dbReference>
<reference evidence="6" key="4">
    <citation type="submission" date="2025-09" db="UniProtKB">
        <authorList>
            <consortium name="Ensembl"/>
        </authorList>
    </citation>
    <scope>IDENTIFICATION</scope>
    <source>
        <strain evidence="6">HNI</strain>
    </source>
</reference>
<evidence type="ECO:0000256" key="1">
    <source>
        <dbReference type="ARBA" id="ARBA00004141"/>
    </source>
</evidence>
<accession>A0A3P9L999</accession>
<dbReference type="Gene3D" id="1.20.140.150">
    <property type="match status" value="1"/>
</dbReference>
<evidence type="ECO:0000256" key="5">
    <source>
        <dbReference type="SAM" id="Phobius"/>
    </source>
</evidence>
<feature type="transmembrane region" description="Helical" evidence="5">
    <location>
        <begin position="134"/>
        <end position="160"/>
    </location>
</feature>
<proteinExistence type="predicted"/>
<evidence type="ECO:0000313" key="6">
    <source>
        <dbReference type="Ensembl" id="ENSORLP00020017246.1"/>
    </source>
</evidence>
<reference evidence="6" key="3">
    <citation type="submission" date="2025-08" db="UniProtKB">
        <authorList>
            <consortium name="Ensembl"/>
        </authorList>
    </citation>
    <scope>IDENTIFICATION</scope>
    <source>
        <strain evidence="6">HNI</strain>
    </source>
</reference>
<evidence type="ECO:0000256" key="4">
    <source>
        <dbReference type="ARBA" id="ARBA00023136"/>
    </source>
</evidence>
<sequence length="351" mass="37486">MRVGAAALAGGMFGVVGTLCFFLAFGTDYWLVASDDCGSYTSQSPTVDNDANKTETASEEAVTASPSSLTLLHEGFFWRCAFQMEPSAHAVLTTFLTNQPKSKLCVHGYLFPLPVALGPIPHPNYDATAVFRGFWTVLVILGLVSALTGGFLLVCGVPFISHKLYKLGGAFLISAGKFKDSNMFLWSVCSVKQAAAGNMNVWPKTCAAAVASVSCSRRSHHETQMLLCREDLPSSIQTSFSLFLDSLLVPLHAPAVRSVDGGGGRGPLHPAGEGRVVSTRRGFSALRSLLHGGGSRRPSGARLWVGVHAGGPSAEWQQMSHSCSQRESRPSFLLPALELATHLQDVKFLSK</sequence>
<comment type="subcellular location">
    <subcellularLocation>
        <location evidence="1">Membrane</location>
        <topology evidence="1">Multi-pass membrane protein</topology>
    </subcellularLocation>
</comment>
<dbReference type="Pfam" id="PF13903">
    <property type="entry name" value="Claudin_2"/>
    <property type="match status" value="1"/>
</dbReference>
<dbReference type="InterPro" id="IPR026763">
    <property type="entry name" value="TMEM182"/>
</dbReference>
<dbReference type="PANTHER" id="PTHR32012:SF2">
    <property type="entry name" value="TRANSMEMBRANE PROTEIN 182"/>
    <property type="match status" value="1"/>
</dbReference>
<dbReference type="GO" id="GO:0016020">
    <property type="term" value="C:membrane"/>
    <property type="evidence" value="ECO:0007669"/>
    <property type="project" value="UniProtKB-SubCell"/>
</dbReference>
<evidence type="ECO:0000256" key="3">
    <source>
        <dbReference type="ARBA" id="ARBA00022989"/>
    </source>
</evidence>
<dbReference type="Proteomes" id="UP000265180">
    <property type="component" value="Chromosome 10"/>
</dbReference>
<evidence type="ECO:0000256" key="2">
    <source>
        <dbReference type="ARBA" id="ARBA00022692"/>
    </source>
</evidence>
<organism evidence="6 7">
    <name type="scientific">Oryzias latipes</name>
    <name type="common">Japanese rice fish</name>
    <name type="synonym">Japanese killifish</name>
    <dbReference type="NCBI Taxonomy" id="8090"/>
    <lineage>
        <taxon>Eukaryota</taxon>
        <taxon>Metazoa</taxon>
        <taxon>Chordata</taxon>
        <taxon>Craniata</taxon>
        <taxon>Vertebrata</taxon>
        <taxon>Euteleostomi</taxon>
        <taxon>Actinopterygii</taxon>
        <taxon>Neopterygii</taxon>
        <taxon>Teleostei</taxon>
        <taxon>Neoteleostei</taxon>
        <taxon>Acanthomorphata</taxon>
        <taxon>Ovalentaria</taxon>
        <taxon>Atherinomorphae</taxon>
        <taxon>Beloniformes</taxon>
        <taxon>Adrianichthyidae</taxon>
        <taxon>Oryziinae</taxon>
        <taxon>Oryzias</taxon>
    </lineage>
</organism>
<protein>
    <submittedName>
        <fullName evidence="6">Uncharacterized protein</fullName>
    </submittedName>
</protein>
<reference key="1">
    <citation type="journal article" date="2007" name="Nature">
        <title>The medaka draft genome and insights into vertebrate genome evolution.</title>
        <authorList>
            <person name="Kasahara M."/>
            <person name="Naruse K."/>
            <person name="Sasaki S."/>
            <person name="Nakatani Y."/>
            <person name="Qu W."/>
            <person name="Ahsan B."/>
            <person name="Yamada T."/>
            <person name="Nagayasu Y."/>
            <person name="Doi K."/>
            <person name="Kasai Y."/>
            <person name="Jindo T."/>
            <person name="Kobayashi D."/>
            <person name="Shimada A."/>
            <person name="Toyoda A."/>
            <person name="Kuroki Y."/>
            <person name="Fujiyama A."/>
            <person name="Sasaki T."/>
            <person name="Shimizu A."/>
            <person name="Asakawa S."/>
            <person name="Shimizu N."/>
            <person name="Hashimoto S."/>
            <person name="Yang J."/>
            <person name="Lee Y."/>
            <person name="Matsushima K."/>
            <person name="Sugano S."/>
            <person name="Sakaizumi M."/>
            <person name="Narita T."/>
            <person name="Ohishi K."/>
            <person name="Haga S."/>
            <person name="Ohta F."/>
            <person name="Nomoto H."/>
            <person name="Nogata K."/>
            <person name="Morishita T."/>
            <person name="Endo T."/>
            <person name="Shin-I T."/>
            <person name="Takeda H."/>
            <person name="Morishita S."/>
            <person name="Kohara Y."/>
        </authorList>
    </citation>
    <scope>NUCLEOTIDE SEQUENCE [LARGE SCALE GENOMIC DNA]</scope>
    <source>
        <strain>Hd-rR</strain>
    </source>
</reference>
<evidence type="ECO:0000313" key="7">
    <source>
        <dbReference type="Proteomes" id="UP000265180"/>
    </source>
</evidence>
<dbReference type="AlphaFoldDB" id="A0A3P9L999"/>
<keyword evidence="3 5" id="KW-1133">Transmembrane helix</keyword>
<feature type="transmembrane region" description="Helical" evidence="5">
    <location>
        <begin position="7"/>
        <end position="25"/>
    </location>
</feature>
<dbReference type="PANTHER" id="PTHR32012">
    <property type="entry name" value="TRANSMEMBRANE PROTEIN 182-RELATED"/>
    <property type="match status" value="1"/>
</dbReference>
<keyword evidence="4 5" id="KW-0472">Membrane</keyword>